<reference evidence="2 3" key="1">
    <citation type="submission" date="2024-04" db="EMBL/GenBank/DDBJ databases">
        <title>The reference genome of an endangered Asteraceae, Deinandra increscens subsp. villosa, native to the Central Coast of California.</title>
        <authorList>
            <person name="Guilliams M."/>
            <person name="Hasenstab-Lehman K."/>
            <person name="Meyer R."/>
            <person name="Mcevoy S."/>
        </authorList>
    </citation>
    <scope>NUCLEOTIDE SEQUENCE [LARGE SCALE GENOMIC DNA]</scope>
    <source>
        <tissue evidence="2">Leaf</tissue>
    </source>
</reference>
<evidence type="ECO:0000256" key="1">
    <source>
        <dbReference type="SAM" id="MobiDB-lite"/>
    </source>
</evidence>
<proteinExistence type="predicted"/>
<organism evidence="2 3">
    <name type="scientific">Deinandra increscens subsp. villosa</name>
    <dbReference type="NCBI Taxonomy" id="3103831"/>
    <lineage>
        <taxon>Eukaryota</taxon>
        <taxon>Viridiplantae</taxon>
        <taxon>Streptophyta</taxon>
        <taxon>Embryophyta</taxon>
        <taxon>Tracheophyta</taxon>
        <taxon>Spermatophyta</taxon>
        <taxon>Magnoliopsida</taxon>
        <taxon>eudicotyledons</taxon>
        <taxon>Gunneridae</taxon>
        <taxon>Pentapetalae</taxon>
        <taxon>asterids</taxon>
        <taxon>campanulids</taxon>
        <taxon>Asterales</taxon>
        <taxon>Asteraceae</taxon>
        <taxon>Asteroideae</taxon>
        <taxon>Heliantheae alliance</taxon>
        <taxon>Madieae</taxon>
        <taxon>Madiinae</taxon>
        <taxon>Deinandra</taxon>
    </lineage>
</organism>
<sequence>MASQEHLDKMQLRQNYRNLWHTTLMNTISADTPCNQISTLSSELIAALRYSGKIFVIGCCIFGPCVSYLLRKRALYDDMSRYTCCAGYMPCSGRCGESKCPELCLCTEVFLCFGNSVASTRFLLQDEFNIQTTKCDNCIIGFMFCLQQLACIFSIVACIVGSEELSEASQLLNCLADMVYCTVCACMQTQHKVEMDKRDGKFGPQPMAVPPMQQMSRIDQPYPPNVGYGQQPYGYPPPQAQGYPPAAYPPQGYPASGYPREPSVSTILMNFENFDLYNAPSATQNGPYDYTRSGNPKLDVLERKNTKQHFLPLLKWRKKVVMAESMLEATLQYQSGTKAQPSPSCDSTTTCSHSEGGATNDSQYGSAVFPSVKQEESIEVKHEHEIVAKEQLSDYNNDSGFYVDDEMFDLEKLLKTVSNPNPEAGSGDRYGAQFGNEAAVNENGQMYMQQGLCESNLDYSFDFLNLGRPEDCSFTLKDLGFGSDAELGL</sequence>
<dbReference type="PANTHER" id="PTHR31152">
    <property type="entry name" value="PLAC8 FAMILY PROTEIN"/>
    <property type="match status" value="1"/>
</dbReference>
<accession>A0AAP0CS10</accession>
<comment type="caution">
    <text evidence="2">The sequence shown here is derived from an EMBL/GenBank/DDBJ whole genome shotgun (WGS) entry which is preliminary data.</text>
</comment>
<feature type="compositionally biased region" description="Low complexity" evidence="1">
    <location>
        <begin position="341"/>
        <end position="354"/>
    </location>
</feature>
<dbReference type="EMBL" id="JBCNJP010000021">
    <property type="protein sequence ID" value="KAK9059300.1"/>
    <property type="molecule type" value="Genomic_DNA"/>
</dbReference>
<feature type="region of interest" description="Disordered" evidence="1">
    <location>
        <begin position="335"/>
        <end position="365"/>
    </location>
</feature>
<dbReference type="PANTHER" id="PTHR31152:SF1">
    <property type="entry name" value="PLAC8 FAMILY PROTEIN"/>
    <property type="match status" value="1"/>
</dbReference>
<gene>
    <name evidence="2" type="ORF">SSX86_021919</name>
</gene>
<dbReference type="Proteomes" id="UP001408789">
    <property type="component" value="Unassembled WGS sequence"/>
</dbReference>
<evidence type="ECO:0000313" key="2">
    <source>
        <dbReference type="EMBL" id="KAK9059300.1"/>
    </source>
</evidence>
<keyword evidence="3" id="KW-1185">Reference proteome</keyword>
<dbReference type="AlphaFoldDB" id="A0AAP0CS10"/>
<protein>
    <recommendedName>
        <fullName evidence="4">PLAC8 family protein</fullName>
    </recommendedName>
</protein>
<evidence type="ECO:0000313" key="3">
    <source>
        <dbReference type="Proteomes" id="UP001408789"/>
    </source>
</evidence>
<evidence type="ECO:0008006" key="4">
    <source>
        <dbReference type="Google" id="ProtNLM"/>
    </source>
</evidence>
<name>A0AAP0CS10_9ASTR</name>